<dbReference type="GO" id="GO:0045271">
    <property type="term" value="C:respiratory chain complex I"/>
    <property type="evidence" value="ECO:0007669"/>
    <property type="project" value="InterPro"/>
</dbReference>
<keyword evidence="4" id="KW-1185">Reference proteome</keyword>
<dbReference type="PANTHER" id="PTHR32470">
    <property type="entry name" value="ADH DEHYDROGENASE [UBIQUINONE] 1 ALPHA SUBCOMPLEX ASSEMBLY FACTOR 2"/>
    <property type="match status" value="1"/>
</dbReference>
<dbReference type="OrthoDB" id="10255576at2759"/>
<evidence type="ECO:0000256" key="1">
    <source>
        <dbReference type="ARBA" id="ARBA00007355"/>
    </source>
</evidence>
<dbReference type="AlphaFoldDB" id="A0A3N2Q7S4"/>
<dbReference type="STRING" id="1314773.A0A3N2Q7S4"/>
<feature type="region of interest" description="Disordered" evidence="2">
    <location>
        <begin position="133"/>
        <end position="194"/>
    </location>
</feature>
<organism evidence="3 4">
    <name type="scientific">Sodiomyces alkalinus (strain CBS 110278 / VKM F-3762 / F11)</name>
    <name type="common">Alkaliphilic filamentous fungus</name>
    <dbReference type="NCBI Taxonomy" id="1314773"/>
    <lineage>
        <taxon>Eukaryota</taxon>
        <taxon>Fungi</taxon>
        <taxon>Dikarya</taxon>
        <taxon>Ascomycota</taxon>
        <taxon>Pezizomycotina</taxon>
        <taxon>Sordariomycetes</taxon>
        <taxon>Hypocreomycetidae</taxon>
        <taxon>Glomerellales</taxon>
        <taxon>Plectosphaerellaceae</taxon>
        <taxon>Sodiomyces</taxon>
    </lineage>
</organism>
<dbReference type="InterPro" id="IPR007763">
    <property type="entry name" value="NDUFA12"/>
</dbReference>
<feature type="compositionally biased region" description="Polar residues" evidence="2">
    <location>
        <begin position="142"/>
        <end position="157"/>
    </location>
</feature>
<dbReference type="Pfam" id="PF05071">
    <property type="entry name" value="NDUFA12"/>
    <property type="match status" value="1"/>
</dbReference>
<dbReference type="RefSeq" id="XP_028470635.1">
    <property type="nucleotide sequence ID" value="XM_028613070.1"/>
</dbReference>
<dbReference type="PANTHER" id="PTHR32470:SF2">
    <property type="entry name" value="NADH DEHYDROGENASE [UBIQUINONE] 1 ALPHA SUBCOMPLEX ASSEMBLY FACTOR 2"/>
    <property type="match status" value="1"/>
</dbReference>
<feature type="compositionally biased region" description="Basic and acidic residues" evidence="2">
    <location>
        <begin position="166"/>
        <end position="176"/>
    </location>
</feature>
<gene>
    <name evidence="3" type="ORF">SODALDRAFT_342098</name>
</gene>
<dbReference type="EMBL" id="ML119051">
    <property type="protein sequence ID" value="ROT42829.1"/>
    <property type="molecule type" value="Genomic_DNA"/>
</dbReference>
<accession>A0A3N2Q7S4</accession>
<dbReference type="GO" id="GO:0005739">
    <property type="term" value="C:mitochondrion"/>
    <property type="evidence" value="ECO:0007669"/>
    <property type="project" value="TreeGrafter"/>
</dbReference>
<dbReference type="Proteomes" id="UP000272025">
    <property type="component" value="Unassembled WGS sequence"/>
</dbReference>
<protein>
    <submittedName>
        <fullName evidence="3">Uncharacterized protein</fullName>
    </submittedName>
</protein>
<proteinExistence type="inferred from homology"/>
<sequence length="194" mass="22670">MSTILEAWYKWKALRLPWRKRFLVGRDLNGNTFWEFRESRGAGPGRFRRIVKYPRSTHYSEVKVSPIWHQWLRHVREQPPSLQEQAQDIKRQEKMKILAAQANARWEAKPRVMDAPGQEYGQPVPALDTMKTQPIAPEAHTVNKNKSDSATQEQLNSDPELRKKKYGYDPWDKAKGPGEGWQPQAWTPPASKRK</sequence>
<evidence type="ECO:0000313" key="3">
    <source>
        <dbReference type="EMBL" id="ROT42829.1"/>
    </source>
</evidence>
<name>A0A3N2Q7S4_SODAK</name>
<dbReference type="InterPro" id="IPR052618">
    <property type="entry name" value="ComplexI_NDUFA12"/>
</dbReference>
<reference evidence="3 4" key="1">
    <citation type="journal article" date="2018" name="Mol. Ecol.">
        <title>The obligate alkalophilic soda-lake fungus Sodiomyces alkalinus has shifted to a protein diet.</title>
        <authorList>
            <person name="Grum-Grzhimaylo A.A."/>
            <person name="Falkoski D.L."/>
            <person name="van den Heuvel J."/>
            <person name="Valero-Jimenez C.A."/>
            <person name="Min B."/>
            <person name="Choi I.G."/>
            <person name="Lipzen A."/>
            <person name="Daum C.G."/>
            <person name="Aanen D.K."/>
            <person name="Tsang A."/>
            <person name="Henrissat B."/>
            <person name="Bilanenko E.N."/>
            <person name="de Vries R.P."/>
            <person name="van Kan J.A.L."/>
            <person name="Grigoriev I.V."/>
            <person name="Debets A.J.M."/>
        </authorList>
    </citation>
    <scope>NUCLEOTIDE SEQUENCE [LARGE SCALE GENOMIC DNA]</scope>
    <source>
        <strain evidence="3 4">F11</strain>
    </source>
</reference>
<comment type="similarity">
    <text evidence="1">Belongs to the complex I NDUFA12 subunit family.</text>
</comment>
<evidence type="ECO:0000313" key="4">
    <source>
        <dbReference type="Proteomes" id="UP000272025"/>
    </source>
</evidence>
<dbReference type="GeneID" id="39581548"/>
<evidence type="ECO:0000256" key="2">
    <source>
        <dbReference type="SAM" id="MobiDB-lite"/>
    </source>
</evidence>
<dbReference type="GO" id="GO:0032981">
    <property type="term" value="P:mitochondrial respiratory chain complex I assembly"/>
    <property type="evidence" value="ECO:0007669"/>
    <property type="project" value="TreeGrafter"/>
</dbReference>